<evidence type="ECO:0000313" key="3">
    <source>
        <dbReference type="Proteomes" id="UP000015354"/>
    </source>
</evidence>
<accession>S9UXW3</accession>
<reference evidence="2 3" key="1">
    <citation type="journal article" date="2013" name="PLoS ONE">
        <title>Predicting the Proteins of Angomonas deanei, Strigomonas culicis and Their Respective Endosymbionts Reveals New Aspects of the Trypanosomatidae Family.</title>
        <authorList>
            <person name="Motta M.C."/>
            <person name="Martins A.C."/>
            <person name="de Souza S.S."/>
            <person name="Catta-Preta C.M."/>
            <person name="Silva R."/>
            <person name="Klein C.C."/>
            <person name="de Almeida L.G."/>
            <person name="de Lima Cunha O."/>
            <person name="Ciapina L.P."/>
            <person name="Brocchi M."/>
            <person name="Colabardini A.C."/>
            <person name="de Araujo Lima B."/>
            <person name="Machado C.R."/>
            <person name="de Almeida Soares C.M."/>
            <person name="Probst C.M."/>
            <person name="de Menezes C.B."/>
            <person name="Thompson C.E."/>
            <person name="Bartholomeu D.C."/>
            <person name="Gradia D.F."/>
            <person name="Pavoni D.P."/>
            <person name="Grisard E.C."/>
            <person name="Fantinatti-Garboggini F."/>
            <person name="Marchini F.K."/>
            <person name="Rodrigues-Luiz G.F."/>
            <person name="Wagner G."/>
            <person name="Goldman G.H."/>
            <person name="Fietto J.L."/>
            <person name="Elias M.C."/>
            <person name="Goldman M.H."/>
            <person name="Sagot M.F."/>
            <person name="Pereira M."/>
            <person name="Stoco P.H."/>
            <person name="de Mendonca-Neto R.P."/>
            <person name="Teixeira S.M."/>
            <person name="Maciel T.E."/>
            <person name="de Oliveira Mendes T.A."/>
            <person name="Urmenyi T.P."/>
            <person name="de Souza W."/>
            <person name="Schenkman S."/>
            <person name="de Vasconcelos A.T."/>
        </authorList>
    </citation>
    <scope>NUCLEOTIDE SEQUENCE [LARGE SCALE GENOMIC DNA]</scope>
</reference>
<name>S9UXW3_9TRYP</name>
<dbReference type="AlphaFoldDB" id="S9UXW3"/>
<proteinExistence type="predicted"/>
<evidence type="ECO:0000256" key="1">
    <source>
        <dbReference type="SAM" id="MobiDB-lite"/>
    </source>
</evidence>
<gene>
    <name evidence="2" type="ORF">STCU_12067</name>
</gene>
<comment type="caution">
    <text evidence="2">The sequence shown here is derived from an EMBL/GenBank/DDBJ whole genome shotgun (WGS) entry which is preliminary data.</text>
</comment>
<feature type="region of interest" description="Disordered" evidence="1">
    <location>
        <begin position="104"/>
        <end position="135"/>
    </location>
</feature>
<dbReference type="EMBL" id="ATMH01012134">
    <property type="protein sequence ID" value="EPY15385.1"/>
    <property type="molecule type" value="Genomic_DNA"/>
</dbReference>
<feature type="compositionally biased region" description="Low complexity" evidence="1">
    <location>
        <begin position="116"/>
        <end position="126"/>
    </location>
</feature>
<sequence length="309" mass="35214">MIEHFLSLHVPYHRHLNNNYDDVESDNPSGYKNKSLFAFFSGCLLYLQQEELFNSVFSTPEQMNDNNNNLLENISTCQALCDDVLESVHDIIYALLHLHNGEENANKQSDKKSNNDNKNSSTVNGNTVETTGSGQQPQLEKLTSLYFCTLLKDGLFCENRVTESLIDSALFIYHQRTDDNEDNSKAITFHYMAATEYSRRRQKLDYLESQLQLKLKILKTIMRATKLMQCDSNMLTEHNANSAAVLSCVVKAFSFLHPLFMKIQTFRAFVRLPLLTAVSHDGGAADATNHQKQQHNKTLPLVIKKHTSM</sequence>
<evidence type="ECO:0000313" key="2">
    <source>
        <dbReference type="EMBL" id="EPY15385.1"/>
    </source>
</evidence>
<protein>
    <submittedName>
        <fullName evidence="2">Uncharacterized protein</fullName>
    </submittedName>
</protein>
<organism evidence="2 3">
    <name type="scientific">Strigomonas culicis</name>
    <dbReference type="NCBI Taxonomy" id="28005"/>
    <lineage>
        <taxon>Eukaryota</taxon>
        <taxon>Discoba</taxon>
        <taxon>Euglenozoa</taxon>
        <taxon>Kinetoplastea</taxon>
        <taxon>Metakinetoplastina</taxon>
        <taxon>Trypanosomatida</taxon>
        <taxon>Trypanosomatidae</taxon>
        <taxon>Strigomonadinae</taxon>
        <taxon>Strigomonas</taxon>
    </lineage>
</organism>
<dbReference type="Proteomes" id="UP000015354">
    <property type="component" value="Unassembled WGS sequence"/>
</dbReference>
<keyword evidence="3" id="KW-1185">Reference proteome</keyword>
<feature type="compositionally biased region" description="Basic and acidic residues" evidence="1">
    <location>
        <begin position="104"/>
        <end position="115"/>
    </location>
</feature>